<reference evidence="2 3" key="1">
    <citation type="submission" date="2021-06" db="EMBL/GenBank/DDBJ databases">
        <authorList>
            <person name="Palmer J.M."/>
        </authorList>
    </citation>
    <scope>NUCLEOTIDE SEQUENCE [LARGE SCALE GENOMIC DNA]</scope>
    <source>
        <strain evidence="2 3">AS_MEX2019</strain>
        <tissue evidence="2">Muscle</tissue>
    </source>
</reference>
<sequence length="71" mass="8097">MFKTVEMTVKSREHPHSLSPHHPQQESAYCGSLQVPRNHSFSGAKLVLTVDIAREKSQQNLYYLQQIKGFG</sequence>
<evidence type="ECO:0000313" key="2">
    <source>
        <dbReference type="EMBL" id="MEQ2311537.1"/>
    </source>
</evidence>
<comment type="caution">
    <text evidence="2">The sequence shown here is derived from an EMBL/GenBank/DDBJ whole genome shotgun (WGS) entry which is preliminary data.</text>
</comment>
<keyword evidence="3" id="KW-1185">Reference proteome</keyword>
<dbReference type="Proteomes" id="UP001469553">
    <property type="component" value="Unassembled WGS sequence"/>
</dbReference>
<feature type="compositionally biased region" description="Low complexity" evidence="1">
    <location>
        <begin position="17"/>
        <end position="27"/>
    </location>
</feature>
<organism evidence="2 3">
    <name type="scientific">Ameca splendens</name>
    <dbReference type="NCBI Taxonomy" id="208324"/>
    <lineage>
        <taxon>Eukaryota</taxon>
        <taxon>Metazoa</taxon>
        <taxon>Chordata</taxon>
        <taxon>Craniata</taxon>
        <taxon>Vertebrata</taxon>
        <taxon>Euteleostomi</taxon>
        <taxon>Actinopterygii</taxon>
        <taxon>Neopterygii</taxon>
        <taxon>Teleostei</taxon>
        <taxon>Neoteleostei</taxon>
        <taxon>Acanthomorphata</taxon>
        <taxon>Ovalentaria</taxon>
        <taxon>Atherinomorphae</taxon>
        <taxon>Cyprinodontiformes</taxon>
        <taxon>Goodeidae</taxon>
        <taxon>Ameca</taxon>
    </lineage>
</organism>
<feature type="region of interest" description="Disordered" evidence="1">
    <location>
        <begin position="1"/>
        <end position="28"/>
    </location>
</feature>
<protein>
    <submittedName>
        <fullName evidence="2">Uncharacterized protein</fullName>
    </submittedName>
</protein>
<dbReference type="EMBL" id="JAHRIP010077041">
    <property type="protein sequence ID" value="MEQ2311537.1"/>
    <property type="molecule type" value="Genomic_DNA"/>
</dbReference>
<name>A0ABV1A0B0_9TELE</name>
<evidence type="ECO:0000313" key="3">
    <source>
        <dbReference type="Proteomes" id="UP001469553"/>
    </source>
</evidence>
<gene>
    <name evidence="2" type="ORF">AMECASPLE_021130</name>
</gene>
<evidence type="ECO:0000256" key="1">
    <source>
        <dbReference type="SAM" id="MobiDB-lite"/>
    </source>
</evidence>
<accession>A0ABV1A0B0</accession>
<proteinExistence type="predicted"/>